<feature type="signal peptide" evidence="4">
    <location>
        <begin position="1"/>
        <end position="24"/>
    </location>
</feature>
<dbReference type="Proteomes" id="UP000028643">
    <property type="component" value="Unassembled WGS sequence"/>
</dbReference>
<dbReference type="PANTHER" id="PTHR30085:SF6">
    <property type="entry name" value="ABC TRANSPORTER GLUTAMINE-BINDING PROTEIN GLNH"/>
    <property type="match status" value="1"/>
</dbReference>
<dbReference type="SMART" id="SM00062">
    <property type="entry name" value="PBPb"/>
    <property type="match status" value="1"/>
</dbReference>
<gene>
    <name evidence="6" type="ORF">IV02_12275</name>
</gene>
<evidence type="ECO:0000256" key="4">
    <source>
        <dbReference type="SAM" id="SignalP"/>
    </source>
</evidence>
<feature type="domain" description="Solute-binding protein family 3/N-terminal" evidence="5">
    <location>
        <begin position="39"/>
        <end position="256"/>
    </location>
</feature>
<evidence type="ECO:0000313" key="6">
    <source>
        <dbReference type="EMBL" id="KFE51553.1"/>
    </source>
</evidence>
<dbReference type="InterPro" id="IPR051455">
    <property type="entry name" value="Bact_solute-bind_prot3"/>
</dbReference>
<dbReference type="GO" id="GO:0005576">
    <property type="term" value="C:extracellular region"/>
    <property type="evidence" value="ECO:0007669"/>
    <property type="project" value="TreeGrafter"/>
</dbReference>
<evidence type="ECO:0000256" key="1">
    <source>
        <dbReference type="ARBA" id="ARBA00010333"/>
    </source>
</evidence>
<dbReference type="RefSeq" id="WP_047575156.1">
    <property type="nucleotide sequence ID" value="NZ_JPQT01000103.1"/>
</dbReference>
<name>A0A085V7Z0_PSESX</name>
<dbReference type="PATRIC" id="fig|317.174.peg.2522"/>
<dbReference type="EMBL" id="JPQT01000103">
    <property type="protein sequence ID" value="KFE51553.1"/>
    <property type="molecule type" value="Genomic_DNA"/>
</dbReference>
<keyword evidence="3 4" id="KW-0732">Signal</keyword>
<comment type="caution">
    <text evidence="6">The sequence shown here is derived from an EMBL/GenBank/DDBJ whole genome shotgun (WGS) entry which is preliminary data.</text>
</comment>
<evidence type="ECO:0000259" key="5">
    <source>
        <dbReference type="SMART" id="SM00062"/>
    </source>
</evidence>
<dbReference type="SUPFAM" id="SSF53850">
    <property type="entry name" value="Periplasmic binding protein-like II"/>
    <property type="match status" value="1"/>
</dbReference>
<comment type="similarity">
    <text evidence="1">Belongs to the bacterial solute-binding protein 3 family.</text>
</comment>
<organism evidence="6 7">
    <name type="scientific">Pseudomonas syringae</name>
    <dbReference type="NCBI Taxonomy" id="317"/>
    <lineage>
        <taxon>Bacteria</taxon>
        <taxon>Pseudomonadati</taxon>
        <taxon>Pseudomonadota</taxon>
        <taxon>Gammaproteobacteria</taxon>
        <taxon>Pseudomonadales</taxon>
        <taxon>Pseudomonadaceae</taxon>
        <taxon>Pseudomonas</taxon>
    </lineage>
</organism>
<evidence type="ECO:0000256" key="3">
    <source>
        <dbReference type="ARBA" id="ARBA00022729"/>
    </source>
</evidence>
<dbReference type="Pfam" id="PF00497">
    <property type="entry name" value="SBP_bac_3"/>
    <property type="match status" value="1"/>
</dbReference>
<proteinExistence type="inferred from homology"/>
<accession>A0A085V7Z0</accession>
<reference evidence="6 7" key="1">
    <citation type="submission" date="2014-07" db="EMBL/GenBank/DDBJ databases">
        <title>Draft Genome Sequences of Environmental Pseudomonas syringae strains.</title>
        <authorList>
            <person name="Baltrus D.A."/>
            <person name="Berge O."/>
            <person name="Morris C."/>
        </authorList>
    </citation>
    <scope>NUCLEOTIDE SEQUENCE [LARGE SCALE GENOMIC DNA]</scope>
    <source>
        <strain evidence="6 7">CEB003</strain>
    </source>
</reference>
<dbReference type="InterPro" id="IPR001638">
    <property type="entry name" value="Solute-binding_3/MltF_N"/>
</dbReference>
<dbReference type="Gene3D" id="3.40.190.10">
    <property type="entry name" value="Periplasmic binding protein-like II"/>
    <property type="match status" value="2"/>
</dbReference>
<evidence type="ECO:0000313" key="7">
    <source>
        <dbReference type="Proteomes" id="UP000028643"/>
    </source>
</evidence>
<dbReference type="GO" id="GO:0030288">
    <property type="term" value="C:outer membrane-bounded periplasmic space"/>
    <property type="evidence" value="ECO:0007669"/>
    <property type="project" value="TreeGrafter"/>
</dbReference>
<sequence>MTYSGLSTTLTACALALGISSVSAAELPALPPEIAAKGELKAGVRCDQPPFGFKDQNGGFAGVEVEIARQIAEYAFGSKDKAILTCVTAESRIPQLMGNKVDLLVATLGITPERERVVAFSKPYRWDSSDILVKNDSPAKTIADLDGKTVIALKGSTQARWLGEHASGVQLTNLNSSSEALMAFQQGRADGYAHDTATLVMIGARNKSVRRIGQPYGISEAAIGLRKNEAAWLAYVNAALARMQEQNLYSGWIKAVAPEGTEQFYIDGFTKPTPVANL</sequence>
<dbReference type="PANTHER" id="PTHR30085">
    <property type="entry name" value="AMINO ACID ABC TRANSPORTER PERMEASE"/>
    <property type="match status" value="1"/>
</dbReference>
<keyword evidence="2" id="KW-0813">Transport</keyword>
<protein>
    <submittedName>
        <fullName evidence="6">Amino acid ABC transporter substrate-binding protein</fullName>
    </submittedName>
</protein>
<dbReference type="GO" id="GO:0006865">
    <property type="term" value="P:amino acid transport"/>
    <property type="evidence" value="ECO:0007669"/>
    <property type="project" value="TreeGrafter"/>
</dbReference>
<feature type="chain" id="PRO_5001798691" evidence="4">
    <location>
        <begin position="25"/>
        <end position="278"/>
    </location>
</feature>
<dbReference type="AlphaFoldDB" id="A0A085V7Z0"/>
<evidence type="ECO:0000256" key="2">
    <source>
        <dbReference type="ARBA" id="ARBA00022448"/>
    </source>
</evidence>